<accession>A0A8D9BG90</accession>
<dbReference type="EMBL" id="HBUF01638806">
    <property type="protein sequence ID" value="CAG6784613.1"/>
    <property type="molecule type" value="Transcribed_RNA"/>
</dbReference>
<evidence type="ECO:0000313" key="2">
    <source>
        <dbReference type="EMBL" id="CAG6784613.1"/>
    </source>
</evidence>
<dbReference type="AlphaFoldDB" id="A0A8D9BG90"/>
<reference evidence="2" key="1">
    <citation type="submission" date="2021-05" db="EMBL/GenBank/DDBJ databases">
        <authorList>
            <person name="Alioto T."/>
            <person name="Alioto T."/>
            <person name="Gomez Garrido J."/>
        </authorList>
    </citation>
    <scope>NUCLEOTIDE SEQUENCE</scope>
</reference>
<name>A0A8D9BG90_9HEMI</name>
<organism evidence="2">
    <name type="scientific">Cacopsylla melanoneura</name>
    <dbReference type="NCBI Taxonomy" id="428564"/>
    <lineage>
        <taxon>Eukaryota</taxon>
        <taxon>Metazoa</taxon>
        <taxon>Ecdysozoa</taxon>
        <taxon>Arthropoda</taxon>
        <taxon>Hexapoda</taxon>
        <taxon>Insecta</taxon>
        <taxon>Pterygota</taxon>
        <taxon>Neoptera</taxon>
        <taxon>Paraneoptera</taxon>
        <taxon>Hemiptera</taxon>
        <taxon>Sternorrhyncha</taxon>
        <taxon>Psylloidea</taxon>
        <taxon>Psyllidae</taxon>
        <taxon>Psyllinae</taxon>
        <taxon>Cacopsylla</taxon>
    </lineage>
</organism>
<proteinExistence type="predicted"/>
<evidence type="ECO:0000256" key="1">
    <source>
        <dbReference type="SAM" id="MobiDB-lite"/>
    </source>
</evidence>
<feature type="region of interest" description="Disordered" evidence="1">
    <location>
        <begin position="82"/>
        <end position="106"/>
    </location>
</feature>
<protein>
    <submittedName>
        <fullName evidence="2">Uncharacterized protein</fullName>
    </submittedName>
</protein>
<sequence length="130" mass="15499">MTHYQTYQLSNTLAAVPIKKRRTLKCYLLYSDNVFSLRRYFSHNLEGFKLKLIKRRRKDKHRLKRHLIDVVLPISPGFEKNKETVQKNIPEETQNGRRGVTKHEKKSSQFLPRELGLVLRHLRLNVMTES</sequence>